<organism evidence="5 6">
    <name type="scientific">Seiridium unicorne</name>
    <dbReference type="NCBI Taxonomy" id="138068"/>
    <lineage>
        <taxon>Eukaryota</taxon>
        <taxon>Fungi</taxon>
        <taxon>Dikarya</taxon>
        <taxon>Ascomycota</taxon>
        <taxon>Pezizomycotina</taxon>
        <taxon>Sordariomycetes</taxon>
        <taxon>Xylariomycetidae</taxon>
        <taxon>Amphisphaeriales</taxon>
        <taxon>Sporocadaceae</taxon>
        <taxon>Seiridium</taxon>
    </lineage>
</organism>
<dbReference type="PANTHER" id="PTHR11474:SF116">
    <property type="entry name" value="TYROSINASE"/>
    <property type="match status" value="1"/>
</dbReference>
<evidence type="ECO:0000259" key="3">
    <source>
        <dbReference type="PROSITE" id="PS00497"/>
    </source>
</evidence>
<dbReference type="Pfam" id="PF00264">
    <property type="entry name" value="Tyrosinase"/>
    <property type="match status" value="1"/>
</dbReference>
<dbReference type="Gene3D" id="1.10.1280.10">
    <property type="entry name" value="Di-copper center containing domain from catechol oxidase"/>
    <property type="match status" value="1"/>
</dbReference>
<evidence type="ECO:0000313" key="5">
    <source>
        <dbReference type="EMBL" id="KAK9412979.1"/>
    </source>
</evidence>
<evidence type="ECO:0000256" key="2">
    <source>
        <dbReference type="SAM" id="SignalP"/>
    </source>
</evidence>
<comment type="caution">
    <text evidence="5">The sequence shown here is derived from an EMBL/GenBank/DDBJ whole genome shotgun (WGS) entry which is preliminary data.</text>
</comment>
<keyword evidence="1" id="KW-0479">Metal-binding</keyword>
<reference evidence="5 6" key="1">
    <citation type="journal article" date="2024" name="J. Plant Pathol.">
        <title>Sequence and assembly of the genome of Seiridium unicorne, isolate CBS 538.82, causal agent of cypress canker disease.</title>
        <authorList>
            <person name="Scali E."/>
            <person name="Rocca G.D."/>
            <person name="Danti R."/>
            <person name="Garbelotto M."/>
            <person name="Barberini S."/>
            <person name="Baroncelli R."/>
            <person name="Emiliani G."/>
        </authorList>
    </citation>
    <scope>NUCLEOTIDE SEQUENCE [LARGE SCALE GENOMIC DNA]</scope>
    <source>
        <strain evidence="5 6">BM-138-508</strain>
    </source>
</reference>
<dbReference type="Proteomes" id="UP001408356">
    <property type="component" value="Unassembled WGS sequence"/>
</dbReference>
<feature type="chain" id="PRO_5046067146" evidence="2">
    <location>
        <begin position="18"/>
        <end position="399"/>
    </location>
</feature>
<evidence type="ECO:0000256" key="1">
    <source>
        <dbReference type="ARBA" id="ARBA00022723"/>
    </source>
</evidence>
<name>A0ABR2UF09_9PEZI</name>
<dbReference type="EMBL" id="JARVKF010000445">
    <property type="protein sequence ID" value="KAK9412979.1"/>
    <property type="molecule type" value="Genomic_DNA"/>
</dbReference>
<accession>A0ABR2UF09</accession>
<dbReference type="SUPFAM" id="SSF48056">
    <property type="entry name" value="Di-copper centre-containing domain"/>
    <property type="match status" value="1"/>
</dbReference>
<dbReference type="InterPro" id="IPR008922">
    <property type="entry name" value="Di-copper_centre_dom_sf"/>
</dbReference>
<dbReference type="PRINTS" id="PR00092">
    <property type="entry name" value="TYROSINASE"/>
</dbReference>
<dbReference type="InterPro" id="IPR002227">
    <property type="entry name" value="Tyrosinase_Cu-bd"/>
</dbReference>
<dbReference type="PANTHER" id="PTHR11474">
    <property type="entry name" value="TYROSINASE FAMILY MEMBER"/>
    <property type="match status" value="1"/>
</dbReference>
<proteinExistence type="predicted"/>
<dbReference type="InterPro" id="IPR050316">
    <property type="entry name" value="Tyrosinase/Hemocyanin"/>
</dbReference>
<feature type="signal peptide" evidence="2">
    <location>
        <begin position="1"/>
        <end position="17"/>
    </location>
</feature>
<evidence type="ECO:0000259" key="4">
    <source>
        <dbReference type="PROSITE" id="PS00498"/>
    </source>
</evidence>
<keyword evidence="6" id="KW-1185">Reference proteome</keyword>
<sequence length="399" mass="43132">MYSSSVFYIFLAAVAWAVPAPRDTSDAYISQFYDLLAEASSNQAAFLDASYNSTCSSENMVVRQSWLSMNETDRKAYTDAVLCLQTLPANTPSDLVPGAKTRYDDFVAAHINQTLTIHETGNFLSWHRWFVYTYEQALKTECGYNGSQPYWNWGLTQDDPASSTIFDGSDYSMGGNGEYIAGRGDLVLSLNGNNTVYLPAGSGGGCVTSGPFKDMVVNLGPVSLPINNGSTISSSNGGLDWNPRCLARDVTTEANSGYANSTAMINLLTTPDDIGTFQDVMQGALGTTDLGVHGGGHYTIGGNPADDVYVSPGDPVFFLHHGMIDLMWWLWQFLDIENRQYVISGTRTFENSPASDNATLDDIVDLGYAGGYPITIHRQKSERLAGSGDGTQTLLASGN</sequence>
<feature type="domain" description="Tyrosinase copper-binding" evidence="3">
    <location>
        <begin position="118"/>
        <end position="135"/>
    </location>
</feature>
<gene>
    <name evidence="5" type="ORF">SUNI508_12174</name>
</gene>
<protein>
    <submittedName>
        <fullName evidence="5">Tyrosinase copper-binding domain-containing protein</fullName>
    </submittedName>
</protein>
<dbReference type="PROSITE" id="PS00498">
    <property type="entry name" value="TYROSINASE_2"/>
    <property type="match status" value="1"/>
</dbReference>
<dbReference type="PROSITE" id="PS00497">
    <property type="entry name" value="TYROSINASE_1"/>
    <property type="match status" value="1"/>
</dbReference>
<feature type="domain" description="Tyrosinase copper-binding" evidence="4">
    <location>
        <begin position="314"/>
        <end position="325"/>
    </location>
</feature>
<keyword evidence="2" id="KW-0732">Signal</keyword>
<evidence type="ECO:0000313" key="6">
    <source>
        <dbReference type="Proteomes" id="UP001408356"/>
    </source>
</evidence>